<keyword evidence="5" id="KW-1185">Reference proteome</keyword>
<evidence type="ECO:0000313" key="5">
    <source>
        <dbReference type="Proteomes" id="UP000268016"/>
    </source>
</evidence>
<dbReference type="SUPFAM" id="SSF74650">
    <property type="entry name" value="Galactose mutarotase-like"/>
    <property type="match status" value="1"/>
</dbReference>
<reference evidence="4 5" key="1">
    <citation type="submission" date="2018-10" db="EMBL/GenBank/DDBJ databases">
        <title>Histidinibacterium lentulum gen. nov., sp. nov., a marine bacterium from the culture broth of Picochlorum sp. 122.</title>
        <authorList>
            <person name="Wang G."/>
        </authorList>
    </citation>
    <scope>NUCLEOTIDE SEQUENCE [LARGE SCALE GENOMIC DNA]</scope>
    <source>
        <strain evidence="4 5">B17</strain>
    </source>
</reference>
<dbReference type="Gene3D" id="2.70.98.10">
    <property type="match status" value="1"/>
</dbReference>
<accession>A0A3N2R138</accession>
<dbReference type="InterPro" id="IPR014718">
    <property type="entry name" value="GH-type_carb-bd"/>
</dbReference>
<dbReference type="GO" id="GO:0006006">
    <property type="term" value="P:glucose metabolic process"/>
    <property type="evidence" value="ECO:0007669"/>
    <property type="project" value="TreeGrafter"/>
</dbReference>
<protein>
    <submittedName>
        <fullName evidence="4">Galactose mutarotase</fullName>
    </submittedName>
</protein>
<dbReference type="InterPro" id="IPR047215">
    <property type="entry name" value="Galactose_mutarotase-like"/>
</dbReference>
<keyword evidence="3" id="KW-0119">Carbohydrate metabolism</keyword>
<dbReference type="PANTHER" id="PTHR10091:SF49">
    <property type="entry name" value="ALDOSE 1-EPIMERASE"/>
    <property type="match status" value="1"/>
</dbReference>
<dbReference type="GO" id="GO:0033499">
    <property type="term" value="P:galactose catabolic process via UDP-galactose, Leloir pathway"/>
    <property type="evidence" value="ECO:0007669"/>
    <property type="project" value="TreeGrafter"/>
</dbReference>
<dbReference type="EMBL" id="RDRB01000005">
    <property type="protein sequence ID" value="ROU01199.1"/>
    <property type="molecule type" value="Genomic_DNA"/>
</dbReference>
<dbReference type="GO" id="GO:0030246">
    <property type="term" value="F:carbohydrate binding"/>
    <property type="evidence" value="ECO:0007669"/>
    <property type="project" value="InterPro"/>
</dbReference>
<proteinExistence type="inferred from homology"/>
<dbReference type="InterPro" id="IPR011013">
    <property type="entry name" value="Gal_mutarotase_sf_dom"/>
</dbReference>
<dbReference type="InterPro" id="IPR008183">
    <property type="entry name" value="Aldose_1/G6P_1-epimerase"/>
</dbReference>
<dbReference type="AlphaFoldDB" id="A0A3N2R138"/>
<comment type="similarity">
    <text evidence="1">Belongs to the aldose epimerase family.</text>
</comment>
<keyword evidence="2" id="KW-0413">Isomerase</keyword>
<comment type="caution">
    <text evidence="4">The sequence shown here is derived from an EMBL/GenBank/DDBJ whole genome shotgun (WGS) entry which is preliminary data.</text>
</comment>
<sequence>MRAFATLPDGRTVEAATLAAGDLTVEILTYGAILLSVRHAGVDHDLTWTPDRFEDWTEGRTPYHGAIVGPVANRITGARTTLDGRTLAFPPNQATHFLHSGPEGLHTRLWQVVTDDPAALTLALDLADGDGGFPGNRRVTARFSLAPPATLRLEITGETDAPTFFNCTNHSYWCLAPRPGWQGHGLQIAADRYLPTDDTAAPTGEIAPVEGTPMDFRTRRTPAPAEPPLDHNFCLSETRTDLRDIAWLDGPSAAMTIATTECGLQVYDGRDQDPPYPALALEAQGWPDAPNRPDFPSVVTRPGETYRSVTEWRFTVPPR</sequence>
<dbReference type="OrthoDB" id="9779408at2"/>
<dbReference type="Pfam" id="PF01263">
    <property type="entry name" value="Aldose_epim"/>
    <property type="match status" value="1"/>
</dbReference>
<evidence type="ECO:0000256" key="2">
    <source>
        <dbReference type="ARBA" id="ARBA00023235"/>
    </source>
</evidence>
<dbReference type="Proteomes" id="UP000268016">
    <property type="component" value="Unassembled WGS sequence"/>
</dbReference>
<dbReference type="PANTHER" id="PTHR10091">
    <property type="entry name" value="ALDOSE-1-EPIMERASE"/>
    <property type="match status" value="1"/>
</dbReference>
<name>A0A3N2R138_9RHOB</name>
<dbReference type="RefSeq" id="WP_123642530.1">
    <property type="nucleotide sequence ID" value="NZ_ML119085.1"/>
</dbReference>
<dbReference type="GO" id="GO:0004034">
    <property type="term" value="F:aldose 1-epimerase activity"/>
    <property type="evidence" value="ECO:0007669"/>
    <property type="project" value="TreeGrafter"/>
</dbReference>
<evidence type="ECO:0000313" key="4">
    <source>
        <dbReference type="EMBL" id="ROU01199.1"/>
    </source>
</evidence>
<evidence type="ECO:0000256" key="3">
    <source>
        <dbReference type="ARBA" id="ARBA00023277"/>
    </source>
</evidence>
<organism evidence="4 5">
    <name type="scientific">Histidinibacterium lentulum</name>
    <dbReference type="NCBI Taxonomy" id="2480588"/>
    <lineage>
        <taxon>Bacteria</taxon>
        <taxon>Pseudomonadati</taxon>
        <taxon>Pseudomonadota</taxon>
        <taxon>Alphaproteobacteria</taxon>
        <taxon>Rhodobacterales</taxon>
        <taxon>Paracoccaceae</taxon>
        <taxon>Histidinibacterium</taxon>
    </lineage>
</organism>
<evidence type="ECO:0000256" key="1">
    <source>
        <dbReference type="ARBA" id="ARBA00006206"/>
    </source>
</evidence>
<gene>
    <name evidence="4" type="ORF">EAT49_11820</name>
</gene>
<dbReference type="CDD" id="cd09019">
    <property type="entry name" value="galactose_mutarotase_like"/>
    <property type="match status" value="1"/>
</dbReference>